<feature type="compositionally biased region" description="Polar residues" evidence="1">
    <location>
        <begin position="41"/>
        <end position="63"/>
    </location>
</feature>
<evidence type="ECO:0000313" key="3">
    <source>
        <dbReference type="Proteomes" id="UP000654370"/>
    </source>
</evidence>
<gene>
    <name evidence="2" type="ORF">INT43_008027</name>
</gene>
<keyword evidence="3" id="KW-1185">Reference proteome</keyword>
<feature type="compositionally biased region" description="Low complexity" evidence="1">
    <location>
        <begin position="72"/>
        <end position="87"/>
    </location>
</feature>
<accession>A0A8H7PP61</accession>
<organism evidence="2 3">
    <name type="scientific">Mortierella isabellina</name>
    <name type="common">Filamentous fungus</name>
    <name type="synonym">Umbelopsis isabellina</name>
    <dbReference type="NCBI Taxonomy" id="91625"/>
    <lineage>
        <taxon>Eukaryota</taxon>
        <taxon>Fungi</taxon>
        <taxon>Fungi incertae sedis</taxon>
        <taxon>Mucoromycota</taxon>
        <taxon>Mucoromycotina</taxon>
        <taxon>Umbelopsidomycetes</taxon>
        <taxon>Umbelopsidales</taxon>
        <taxon>Umbelopsidaceae</taxon>
        <taxon>Umbelopsis</taxon>
    </lineage>
</organism>
<dbReference type="AlphaFoldDB" id="A0A8H7PP61"/>
<dbReference type="OrthoDB" id="2391872at2759"/>
<protein>
    <submittedName>
        <fullName evidence="2">Uncharacterized protein</fullName>
    </submittedName>
</protein>
<comment type="caution">
    <text evidence="2">The sequence shown here is derived from an EMBL/GenBank/DDBJ whole genome shotgun (WGS) entry which is preliminary data.</text>
</comment>
<dbReference type="Proteomes" id="UP000654370">
    <property type="component" value="Unassembled WGS sequence"/>
</dbReference>
<reference evidence="2" key="1">
    <citation type="submission" date="2020-12" db="EMBL/GenBank/DDBJ databases">
        <title>Metabolic potential, ecology and presence of endohyphal bacteria is reflected in genomic diversity of Mucoromycotina.</title>
        <authorList>
            <person name="Muszewska A."/>
            <person name="Okrasinska A."/>
            <person name="Steczkiewicz K."/>
            <person name="Drgas O."/>
            <person name="Orlowska M."/>
            <person name="Perlinska-Lenart U."/>
            <person name="Aleksandrzak-Piekarczyk T."/>
            <person name="Szatraj K."/>
            <person name="Zielenkiewicz U."/>
            <person name="Pilsyk S."/>
            <person name="Malc E."/>
            <person name="Mieczkowski P."/>
            <person name="Kruszewska J.S."/>
            <person name="Biernat P."/>
            <person name="Pawlowska J."/>
        </authorList>
    </citation>
    <scope>NUCLEOTIDE SEQUENCE</scope>
    <source>
        <strain evidence="2">WA0000067209</strain>
    </source>
</reference>
<feature type="compositionally biased region" description="Basic and acidic residues" evidence="1">
    <location>
        <begin position="111"/>
        <end position="120"/>
    </location>
</feature>
<evidence type="ECO:0000313" key="2">
    <source>
        <dbReference type="EMBL" id="KAG2177370.1"/>
    </source>
</evidence>
<feature type="region of interest" description="Disordered" evidence="1">
    <location>
        <begin position="1"/>
        <end position="145"/>
    </location>
</feature>
<proteinExistence type="predicted"/>
<dbReference type="EMBL" id="JAEPQZ010000009">
    <property type="protein sequence ID" value="KAG2177370.1"/>
    <property type="molecule type" value="Genomic_DNA"/>
</dbReference>
<evidence type="ECO:0000256" key="1">
    <source>
        <dbReference type="SAM" id="MobiDB-lite"/>
    </source>
</evidence>
<sequence length="247" mass="26724">MSIAATKQSDKDAKPKSLSQRLGGGAGRGRPLAADDPFATFLSNAQKKAQSNRQGNNQRPQKFNRNRRDGKPAGQASQASQAGQPGQFDDAVEAPNNKKASGKYQNSASASDKKSLDNGRRRERKRNTFSGRQGQTERGPLPKASAFVSKDIDWSSFNTVSHQGVITTVTDQEMTEDERVAQRLEIQGGDYDRYLNVQGCQSAGQFNAQIVERLVGQNATYSLPEKNSFLATLSTAATGSKPVSAKK</sequence>
<name>A0A8H7PP61_MORIS</name>